<gene>
    <name evidence="1" type="ORF">LCGC14_0384700</name>
</gene>
<reference evidence="1" key="1">
    <citation type="journal article" date="2015" name="Nature">
        <title>Complex archaea that bridge the gap between prokaryotes and eukaryotes.</title>
        <authorList>
            <person name="Spang A."/>
            <person name="Saw J.H."/>
            <person name="Jorgensen S.L."/>
            <person name="Zaremba-Niedzwiedzka K."/>
            <person name="Martijn J."/>
            <person name="Lind A.E."/>
            <person name="van Eijk R."/>
            <person name="Schleper C."/>
            <person name="Guy L."/>
            <person name="Ettema T.J."/>
        </authorList>
    </citation>
    <scope>NUCLEOTIDE SEQUENCE</scope>
</reference>
<dbReference type="EMBL" id="LAZR01000317">
    <property type="protein sequence ID" value="KKN74968.1"/>
    <property type="molecule type" value="Genomic_DNA"/>
</dbReference>
<dbReference type="AlphaFoldDB" id="A0A0F9WA33"/>
<sequence length="91" mass="11137">MKLEALKRKWHKDLIRDDVREMNMDEERLNRCPHIRTLRGGDETQDMCDLVDKWCLIEHGGDCEEWDKIKDEWDAEYGEHPRPWDKLKEKK</sequence>
<comment type="caution">
    <text evidence="1">The sequence shown here is derived from an EMBL/GenBank/DDBJ whole genome shotgun (WGS) entry which is preliminary data.</text>
</comment>
<evidence type="ECO:0000313" key="1">
    <source>
        <dbReference type="EMBL" id="KKN74968.1"/>
    </source>
</evidence>
<name>A0A0F9WA33_9ZZZZ</name>
<proteinExistence type="predicted"/>
<protein>
    <submittedName>
        <fullName evidence="1">Uncharacterized protein</fullName>
    </submittedName>
</protein>
<organism evidence="1">
    <name type="scientific">marine sediment metagenome</name>
    <dbReference type="NCBI Taxonomy" id="412755"/>
    <lineage>
        <taxon>unclassified sequences</taxon>
        <taxon>metagenomes</taxon>
        <taxon>ecological metagenomes</taxon>
    </lineage>
</organism>
<accession>A0A0F9WA33</accession>